<dbReference type="PROSITE" id="PS01230">
    <property type="entry name" value="TRMA_1"/>
    <property type="match status" value="1"/>
</dbReference>
<evidence type="ECO:0000256" key="3">
    <source>
        <dbReference type="ARBA" id="ARBA00022679"/>
    </source>
</evidence>
<dbReference type="Pfam" id="PF01938">
    <property type="entry name" value="TRAM"/>
    <property type="match status" value="1"/>
</dbReference>
<keyword evidence="5" id="KW-0411">Iron-sulfur</keyword>
<dbReference type="GO" id="GO:0070041">
    <property type="term" value="F:rRNA (uridine-C5-)-methyltransferase activity"/>
    <property type="evidence" value="ECO:0007669"/>
    <property type="project" value="TreeGrafter"/>
</dbReference>
<evidence type="ECO:0000256" key="2">
    <source>
        <dbReference type="ARBA" id="ARBA00022603"/>
    </source>
</evidence>
<comment type="similarity">
    <text evidence="6">Belongs to the class I-like SAM-binding methyltransferase superfamily. RNA M5U methyltransferase family.</text>
</comment>
<feature type="active site" evidence="7">
    <location>
        <position position="398"/>
    </location>
</feature>
<protein>
    <submittedName>
        <fullName evidence="9">23S rRNA (Uracil(1939)-C(5))-methyltransferase RlmD</fullName>
        <ecNumber evidence="9">2.1.1.190</ecNumber>
    </submittedName>
</protein>
<dbReference type="InterPro" id="IPR012340">
    <property type="entry name" value="NA-bd_OB-fold"/>
</dbReference>
<gene>
    <name evidence="9" type="primary">rlmD</name>
    <name evidence="9" type="ORF">FBQ74_14030</name>
</gene>
<feature type="binding site" evidence="6">
    <location>
        <position position="303"/>
    </location>
    <ligand>
        <name>S-adenosyl-L-methionine</name>
        <dbReference type="ChEBI" id="CHEBI:59789"/>
    </ligand>
</feature>
<dbReference type="Gene3D" id="3.40.50.150">
    <property type="entry name" value="Vaccinia Virus protein VP39"/>
    <property type="match status" value="1"/>
</dbReference>
<dbReference type="InterPro" id="IPR030390">
    <property type="entry name" value="MeTrfase_TrmA_AS"/>
</dbReference>
<name>A0A5B7YGM5_9ALTE</name>
<proteinExistence type="inferred from homology"/>
<dbReference type="InterPro" id="IPR029063">
    <property type="entry name" value="SAM-dependent_MTases_sf"/>
</dbReference>
<dbReference type="EMBL" id="CP039852">
    <property type="protein sequence ID" value="QCZ94516.1"/>
    <property type="molecule type" value="Genomic_DNA"/>
</dbReference>
<sequence>MVSFYKPAKKARKGSTVKTVTVESLDMHGVGVSRSQKPIMFVEGALPGEQVKVKVTSSQKQVSKAVTERVVKPGPLRVDPFCPYYAKCGGCQLQHISADDALSERQDAMSDYWAHHLNITDLPWQPAIIGTRPTYRRKARFAIDARNPNAVKIGFRQNNSKAIVDIQTCPVLERKLQEVMPALREVLTSFPAIQHIGHIQALSGDNVTEFTLKATRDLPLTFRQALTQFAISEKVNVVIENMSGDFETLHREATLICKTGGEFYLTPTPDDFVQVNAQVNEKMVAQAISWLAPDRDDTVADWFAGLGNLSFPLASHAGHVYAVEGVAAMVQKGQAAAQQQGIENVSWQHLDLNDAASVQNALGHEVTKILLDPSREGAAEVCRQVSQAKTKQVLYVSCNPNSFTRDARILLDAGYNIEKIGLIEMFPYTRHLEVMALFSHATY</sequence>
<dbReference type="Proteomes" id="UP000304912">
    <property type="component" value="Chromosome"/>
</dbReference>
<keyword evidence="1" id="KW-0479">Metal-binding</keyword>
<dbReference type="GO" id="GO:0070475">
    <property type="term" value="P:rRNA base methylation"/>
    <property type="evidence" value="ECO:0007669"/>
    <property type="project" value="TreeGrafter"/>
</dbReference>
<keyword evidence="3 6" id="KW-0808">Transferase</keyword>
<dbReference type="NCBIfam" id="TIGR00479">
    <property type="entry name" value="rumA"/>
    <property type="match status" value="1"/>
</dbReference>
<evidence type="ECO:0000256" key="4">
    <source>
        <dbReference type="ARBA" id="ARBA00022691"/>
    </source>
</evidence>
<evidence type="ECO:0000256" key="7">
    <source>
        <dbReference type="PROSITE-ProRule" id="PRU10015"/>
    </source>
</evidence>
<keyword evidence="10" id="KW-1185">Reference proteome</keyword>
<evidence type="ECO:0000313" key="9">
    <source>
        <dbReference type="EMBL" id="QCZ94516.1"/>
    </source>
</evidence>
<dbReference type="RefSeq" id="WP_139757254.1">
    <property type="nucleotide sequence ID" value="NZ_CP039852.1"/>
</dbReference>
<evidence type="ECO:0000313" key="10">
    <source>
        <dbReference type="Proteomes" id="UP000304912"/>
    </source>
</evidence>
<dbReference type="PROSITE" id="PS50926">
    <property type="entry name" value="TRAM"/>
    <property type="match status" value="1"/>
</dbReference>
<evidence type="ECO:0000256" key="5">
    <source>
        <dbReference type="ARBA" id="ARBA00023014"/>
    </source>
</evidence>
<accession>A0A5B7YGM5</accession>
<dbReference type="Gene3D" id="2.40.50.1070">
    <property type="match status" value="1"/>
</dbReference>
<feature type="binding site" evidence="6">
    <location>
        <position position="372"/>
    </location>
    <ligand>
        <name>S-adenosyl-L-methionine</name>
        <dbReference type="ChEBI" id="CHEBI:59789"/>
    </ligand>
</feature>
<dbReference type="AlphaFoldDB" id="A0A5B7YGM5"/>
<dbReference type="EC" id="2.1.1.190" evidence="9"/>
<evidence type="ECO:0000256" key="6">
    <source>
        <dbReference type="PROSITE-ProRule" id="PRU01024"/>
    </source>
</evidence>
<organism evidence="9 10">
    <name type="scientific">Salinimonas iocasae</name>
    <dbReference type="NCBI Taxonomy" id="2572577"/>
    <lineage>
        <taxon>Bacteria</taxon>
        <taxon>Pseudomonadati</taxon>
        <taxon>Pseudomonadota</taxon>
        <taxon>Gammaproteobacteria</taxon>
        <taxon>Alteromonadales</taxon>
        <taxon>Alteromonadaceae</taxon>
        <taxon>Alteromonas/Salinimonas group</taxon>
        <taxon>Salinimonas</taxon>
    </lineage>
</organism>
<evidence type="ECO:0000259" key="8">
    <source>
        <dbReference type="PROSITE" id="PS50926"/>
    </source>
</evidence>
<dbReference type="SUPFAM" id="SSF50249">
    <property type="entry name" value="Nucleic acid-binding proteins"/>
    <property type="match status" value="1"/>
</dbReference>
<dbReference type="PANTHER" id="PTHR11061">
    <property type="entry name" value="RNA M5U METHYLTRANSFERASE"/>
    <property type="match status" value="1"/>
</dbReference>
<dbReference type="SUPFAM" id="SSF53335">
    <property type="entry name" value="S-adenosyl-L-methionine-dependent methyltransferases"/>
    <property type="match status" value="1"/>
</dbReference>
<dbReference type="Pfam" id="PF05958">
    <property type="entry name" value="tRNA_U5-meth_tr"/>
    <property type="match status" value="1"/>
</dbReference>
<dbReference type="KEGG" id="salk:FBQ74_14030"/>
<dbReference type="Gene3D" id="2.40.50.140">
    <property type="entry name" value="Nucleic acid-binding proteins"/>
    <property type="match status" value="1"/>
</dbReference>
<dbReference type="PROSITE" id="PS51687">
    <property type="entry name" value="SAM_MT_RNA_M5U"/>
    <property type="match status" value="1"/>
</dbReference>
<reference evidence="9 10" key="1">
    <citation type="submission" date="2019-04" db="EMBL/GenBank/DDBJ databases">
        <title>Salinimonas iocasae sp. nov., a halophilic bacterium isolated from the outer tube casing of tubeworms in Okinawa Trough.</title>
        <authorList>
            <person name="Zhang H."/>
            <person name="Wang H."/>
            <person name="Li C."/>
        </authorList>
    </citation>
    <scope>NUCLEOTIDE SEQUENCE [LARGE SCALE GENOMIC DNA]</scope>
    <source>
        <strain evidence="9 10">KX18D6</strain>
    </source>
</reference>
<dbReference type="PANTHER" id="PTHR11061:SF49">
    <property type="entry name" value="23S RRNA (URACIL(1939)-C(5))-METHYLTRANSFERASE RLMD"/>
    <property type="match status" value="1"/>
</dbReference>
<keyword evidence="4 6" id="KW-0949">S-adenosyl-L-methionine</keyword>
<dbReference type="OrthoDB" id="9804590at2"/>
<keyword evidence="1" id="KW-0004">4Fe-4S</keyword>
<dbReference type="InterPro" id="IPR002792">
    <property type="entry name" value="TRAM_dom"/>
</dbReference>
<feature type="active site" description="Nucleophile" evidence="6">
    <location>
        <position position="398"/>
    </location>
</feature>
<evidence type="ECO:0000256" key="1">
    <source>
        <dbReference type="ARBA" id="ARBA00022485"/>
    </source>
</evidence>
<feature type="domain" description="TRAM" evidence="8">
    <location>
        <begin position="10"/>
        <end position="69"/>
    </location>
</feature>
<feature type="binding site" evidence="6">
    <location>
        <position position="324"/>
    </location>
    <ligand>
        <name>S-adenosyl-L-methionine</name>
        <dbReference type="ChEBI" id="CHEBI:59789"/>
    </ligand>
</feature>
<feature type="binding site" evidence="6">
    <location>
        <position position="274"/>
    </location>
    <ligand>
        <name>S-adenosyl-L-methionine</name>
        <dbReference type="ChEBI" id="CHEBI:59789"/>
    </ligand>
</feature>
<keyword evidence="1" id="KW-0408">Iron</keyword>
<keyword evidence="2 6" id="KW-0489">Methyltransferase</keyword>
<dbReference type="CDD" id="cd02440">
    <property type="entry name" value="AdoMet_MTases"/>
    <property type="match status" value="1"/>
</dbReference>
<dbReference type="InterPro" id="IPR010280">
    <property type="entry name" value="U5_MeTrfase_fam"/>
</dbReference>
<dbReference type="GO" id="GO:0051539">
    <property type="term" value="F:4 iron, 4 sulfur cluster binding"/>
    <property type="evidence" value="ECO:0007669"/>
    <property type="project" value="UniProtKB-KW"/>
</dbReference>